<accession>D8QXC2</accession>
<dbReference type="InParanoid" id="D8QXC2"/>
<dbReference type="HOGENOM" id="CLU_089792_0_0_1"/>
<dbReference type="GO" id="GO:0005506">
    <property type="term" value="F:iron ion binding"/>
    <property type="evidence" value="ECO:0007669"/>
    <property type="project" value="InterPro"/>
</dbReference>
<evidence type="ECO:0000313" key="4">
    <source>
        <dbReference type="Proteomes" id="UP000001514"/>
    </source>
</evidence>
<dbReference type="PANTHER" id="PTHR24286:SF356">
    <property type="entry name" value="ENT-KAURENOIC ACID OXIDASE 2"/>
    <property type="match status" value="1"/>
</dbReference>
<dbReference type="GO" id="GO:0020037">
    <property type="term" value="F:heme binding"/>
    <property type="evidence" value="ECO:0007669"/>
    <property type="project" value="InterPro"/>
</dbReference>
<name>D8QXC2_SELML</name>
<dbReference type="AlphaFoldDB" id="D8QXC2"/>
<protein>
    <submittedName>
        <fullName evidence="3">Uncharacterized protein</fullName>
    </submittedName>
</protein>
<reference evidence="3 4" key="1">
    <citation type="journal article" date="2011" name="Science">
        <title>The Selaginella genome identifies genetic changes associated with the evolution of vascular plants.</title>
        <authorList>
            <person name="Banks J.A."/>
            <person name="Nishiyama T."/>
            <person name="Hasebe M."/>
            <person name="Bowman J.L."/>
            <person name="Gribskov M."/>
            <person name="dePamphilis C."/>
            <person name="Albert V.A."/>
            <person name="Aono N."/>
            <person name="Aoyama T."/>
            <person name="Ambrose B.A."/>
            <person name="Ashton N.W."/>
            <person name="Axtell M.J."/>
            <person name="Barker E."/>
            <person name="Barker M.S."/>
            <person name="Bennetzen J.L."/>
            <person name="Bonawitz N.D."/>
            <person name="Chapple C."/>
            <person name="Cheng C."/>
            <person name="Correa L.G."/>
            <person name="Dacre M."/>
            <person name="DeBarry J."/>
            <person name="Dreyer I."/>
            <person name="Elias M."/>
            <person name="Engstrom E.M."/>
            <person name="Estelle M."/>
            <person name="Feng L."/>
            <person name="Finet C."/>
            <person name="Floyd S.K."/>
            <person name="Frommer W.B."/>
            <person name="Fujita T."/>
            <person name="Gramzow L."/>
            <person name="Gutensohn M."/>
            <person name="Harholt J."/>
            <person name="Hattori M."/>
            <person name="Heyl A."/>
            <person name="Hirai T."/>
            <person name="Hiwatashi Y."/>
            <person name="Ishikawa M."/>
            <person name="Iwata M."/>
            <person name="Karol K.G."/>
            <person name="Koehler B."/>
            <person name="Kolukisaoglu U."/>
            <person name="Kubo M."/>
            <person name="Kurata T."/>
            <person name="Lalonde S."/>
            <person name="Li K."/>
            <person name="Li Y."/>
            <person name="Litt A."/>
            <person name="Lyons E."/>
            <person name="Manning G."/>
            <person name="Maruyama T."/>
            <person name="Michael T.P."/>
            <person name="Mikami K."/>
            <person name="Miyazaki S."/>
            <person name="Morinaga S."/>
            <person name="Murata T."/>
            <person name="Mueller-Roeber B."/>
            <person name="Nelson D.R."/>
            <person name="Obara M."/>
            <person name="Oguri Y."/>
            <person name="Olmstead R.G."/>
            <person name="Onodera N."/>
            <person name="Petersen B.L."/>
            <person name="Pils B."/>
            <person name="Prigge M."/>
            <person name="Rensing S.A."/>
            <person name="Riano-Pachon D.M."/>
            <person name="Roberts A.W."/>
            <person name="Sato Y."/>
            <person name="Scheller H.V."/>
            <person name="Schulz B."/>
            <person name="Schulz C."/>
            <person name="Shakirov E.V."/>
            <person name="Shibagaki N."/>
            <person name="Shinohara N."/>
            <person name="Shippen D.E."/>
            <person name="Soerensen I."/>
            <person name="Sotooka R."/>
            <person name="Sugimoto N."/>
            <person name="Sugita M."/>
            <person name="Sumikawa N."/>
            <person name="Tanurdzic M."/>
            <person name="Theissen G."/>
            <person name="Ulvskov P."/>
            <person name="Wakazuki S."/>
            <person name="Weng J.K."/>
            <person name="Willats W.W."/>
            <person name="Wipf D."/>
            <person name="Wolf P.G."/>
            <person name="Yang L."/>
            <person name="Zimmer A.D."/>
            <person name="Zhu Q."/>
            <person name="Mitros T."/>
            <person name="Hellsten U."/>
            <person name="Loque D."/>
            <person name="Otillar R."/>
            <person name="Salamov A."/>
            <person name="Schmutz J."/>
            <person name="Shapiro H."/>
            <person name="Lindquist E."/>
            <person name="Lucas S."/>
            <person name="Rokhsar D."/>
            <person name="Grigoriev I.V."/>
        </authorList>
    </citation>
    <scope>NUCLEOTIDE SEQUENCE [LARGE SCALE GENOMIC DNA]</scope>
</reference>
<keyword evidence="2" id="KW-0408">Iron</keyword>
<evidence type="ECO:0000256" key="2">
    <source>
        <dbReference type="ARBA" id="ARBA00023004"/>
    </source>
</evidence>
<organism evidence="4">
    <name type="scientific">Selaginella moellendorffii</name>
    <name type="common">Spikemoss</name>
    <dbReference type="NCBI Taxonomy" id="88036"/>
    <lineage>
        <taxon>Eukaryota</taxon>
        <taxon>Viridiplantae</taxon>
        <taxon>Streptophyta</taxon>
        <taxon>Embryophyta</taxon>
        <taxon>Tracheophyta</taxon>
        <taxon>Lycopodiopsida</taxon>
        <taxon>Selaginellales</taxon>
        <taxon>Selaginellaceae</taxon>
        <taxon>Selaginella</taxon>
    </lineage>
</organism>
<evidence type="ECO:0000313" key="3">
    <source>
        <dbReference type="EMBL" id="EFJ35025.1"/>
    </source>
</evidence>
<dbReference type="GO" id="GO:0004497">
    <property type="term" value="F:monooxygenase activity"/>
    <property type="evidence" value="ECO:0000318"/>
    <property type="project" value="GO_Central"/>
</dbReference>
<dbReference type="InterPro" id="IPR036396">
    <property type="entry name" value="Cyt_P450_sf"/>
</dbReference>
<dbReference type="SUPFAM" id="SSF48264">
    <property type="entry name" value="Cytochrome P450"/>
    <property type="match status" value="1"/>
</dbReference>
<gene>
    <name evidence="3" type="ORF">SELMODRAFT_404783</name>
</gene>
<dbReference type="eggNOG" id="KOG0157">
    <property type="taxonomic scope" value="Eukaryota"/>
</dbReference>
<dbReference type="PANTHER" id="PTHR24286">
    <property type="entry name" value="CYTOCHROME P450 26"/>
    <property type="match status" value="1"/>
</dbReference>
<evidence type="ECO:0000256" key="1">
    <source>
        <dbReference type="ARBA" id="ARBA00022723"/>
    </source>
</evidence>
<dbReference type="Proteomes" id="UP000001514">
    <property type="component" value="Unassembled WGS sequence"/>
</dbReference>
<keyword evidence="4" id="KW-1185">Reference proteome</keyword>
<dbReference type="KEGG" id="smo:SELMODRAFT_404783"/>
<dbReference type="Gene3D" id="1.10.630.10">
    <property type="entry name" value="Cytochrome P450"/>
    <property type="match status" value="1"/>
</dbReference>
<dbReference type="GO" id="GO:0048868">
    <property type="term" value="P:pollen tube development"/>
    <property type="evidence" value="ECO:0000318"/>
    <property type="project" value="GO_Central"/>
</dbReference>
<dbReference type="EMBL" id="GL377568">
    <property type="protein sequence ID" value="EFJ35025.1"/>
    <property type="molecule type" value="Genomic_DNA"/>
</dbReference>
<dbReference type="GO" id="GO:0016705">
    <property type="term" value="F:oxidoreductase activity, acting on paired donors, with incorporation or reduction of molecular oxygen"/>
    <property type="evidence" value="ECO:0007669"/>
    <property type="project" value="InterPro"/>
</dbReference>
<dbReference type="Gramene" id="EFJ35025">
    <property type="protein sequence ID" value="EFJ35025"/>
    <property type="gene ID" value="SELMODRAFT_404783"/>
</dbReference>
<sequence length="271" mass="30793">MGGGNKWHSCVGDIKSHAGFGWMCLLPSLQALRVAQVYWYNRVGFYKAFLFWQPTVLAATPEVCKFVLSKDSFETGWPESAVALMGRNLFAGLTGGSHMKLRKFTKHAVNNPKALKQYVPLIVNNINALQVDLHSCRLNTRRAWVALSLMVSVHLLSSDFQVIWHAEGQVHMDPNVHPDPEKFDLECCEKYGTSPSRSYPLGLKIGLVLVTSLPNFNSNLQCHPLLHYWLQSTYEKLKLLEFYKQCVRIVQGMRNSFVALLDYSTMLTRLE</sequence>
<proteinExistence type="predicted"/>
<keyword evidence="1" id="KW-0479">Metal-binding</keyword>